<dbReference type="SUPFAM" id="SSF48439">
    <property type="entry name" value="Protein prenylyltransferase"/>
    <property type="match status" value="1"/>
</dbReference>
<dbReference type="PANTHER" id="PTHR11129:SF3">
    <property type="entry name" value="PROTEIN PRENYLTRANSFERASE ALPHA SUBUNIT REPEAT-CONTAINING PROTEIN 1"/>
    <property type="match status" value="1"/>
</dbReference>
<dbReference type="EMBL" id="MCFK01002069">
    <property type="protein sequence ID" value="RKF64183.1"/>
    <property type="molecule type" value="Genomic_DNA"/>
</dbReference>
<dbReference type="Proteomes" id="UP000286134">
    <property type="component" value="Unassembled WGS sequence"/>
</dbReference>
<accession>A0A420I3C2</accession>
<dbReference type="InterPro" id="IPR002088">
    <property type="entry name" value="Prenyl_trans_a"/>
</dbReference>
<evidence type="ECO:0000313" key="6">
    <source>
        <dbReference type="Proteomes" id="UP000286134"/>
    </source>
</evidence>
<keyword evidence="6" id="KW-1185">Reference proteome</keyword>
<evidence type="ECO:0000256" key="1">
    <source>
        <dbReference type="ARBA" id="ARBA00006734"/>
    </source>
</evidence>
<comment type="caution">
    <text evidence="5">The sequence shown here is derived from an EMBL/GenBank/DDBJ whole genome shotgun (WGS) entry which is preliminary data.</text>
</comment>
<name>A0A420I3C2_9PEZI</name>
<reference evidence="5 6" key="1">
    <citation type="journal article" date="2018" name="BMC Genomics">
        <title>Comparative genome analyses reveal sequence features reflecting distinct modes of host-adaptation between dicot and monocot powdery mildew.</title>
        <authorList>
            <person name="Wu Y."/>
            <person name="Ma X."/>
            <person name="Pan Z."/>
            <person name="Kale S.D."/>
            <person name="Song Y."/>
            <person name="King H."/>
            <person name="Zhang Q."/>
            <person name="Presley C."/>
            <person name="Deng X."/>
            <person name="Wei C.I."/>
            <person name="Xiao S."/>
        </authorList>
    </citation>
    <scope>NUCLEOTIDE SEQUENCE [LARGE SCALE GENOMIC DNA]</scope>
    <source>
        <strain evidence="5">UMSG2</strain>
    </source>
</reference>
<dbReference type="OrthoDB" id="5358702at2759"/>
<sequence>MSRVLDVGVEDLLIKADLNVAYENITRALNSCSKQKLEIEILGKNHVLPPGEVLLQEGPFIAIPKARLLEAFIVARKIFFRYFRNCPSIQEVNLRNATSVMLLMDSENLTAANTRKRLLVSHLERAESKIKNDALNAELRWVDGYLTSHLHRHTKSPILWAHRKWVLEQSQFVMERNNALQDLKDIILISAQRHPRNYYAWSHMRWLHTCHHLANTMKTEDSKPNFDSQSIISIVEDWCLKNPSDTSGLSFLSYCLISRPVPEDQAMPTFTKILRLAISFKWVHESIWGFLRTLAAYKLHGEENFNDLSMTNDHAVQNQLIAAREWYSSPKQDKYKYWLSAFGNKRSLLFEIINTDYPDQKDKTLSKTHCVDDKSILARGSPCYTPAAHMIGKYDLSNARTIKLVTHKLFRDSYRNSMDWKDNNDNNIGPTRKSEFRFLSFALLFEYSLMIILTQV</sequence>
<evidence type="ECO:0000256" key="2">
    <source>
        <dbReference type="ARBA" id="ARBA00022602"/>
    </source>
</evidence>
<dbReference type="GO" id="GO:0008318">
    <property type="term" value="F:protein prenyltransferase activity"/>
    <property type="evidence" value="ECO:0007669"/>
    <property type="project" value="InterPro"/>
</dbReference>
<dbReference type="Gene3D" id="1.25.40.120">
    <property type="entry name" value="Protein prenylyltransferase"/>
    <property type="match status" value="1"/>
</dbReference>
<evidence type="ECO:0008006" key="7">
    <source>
        <dbReference type="Google" id="ProtNLM"/>
    </source>
</evidence>
<organism evidence="5 6">
    <name type="scientific">Erysiphe neolycopersici</name>
    <dbReference type="NCBI Taxonomy" id="212602"/>
    <lineage>
        <taxon>Eukaryota</taxon>
        <taxon>Fungi</taxon>
        <taxon>Dikarya</taxon>
        <taxon>Ascomycota</taxon>
        <taxon>Pezizomycotina</taxon>
        <taxon>Leotiomycetes</taxon>
        <taxon>Erysiphales</taxon>
        <taxon>Erysiphaceae</taxon>
        <taxon>Erysiphe</taxon>
    </lineage>
</organism>
<keyword evidence="3" id="KW-0808">Transferase</keyword>
<proteinExistence type="inferred from homology"/>
<evidence type="ECO:0000256" key="4">
    <source>
        <dbReference type="ARBA" id="ARBA00022737"/>
    </source>
</evidence>
<dbReference type="AlphaFoldDB" id="A0A420I3C2"/>
<keyword evidence="4" id="KW-0677">Repeat</keyword>
<evidence type="ECO:0000256" key="3">
    <source>
        <dbReference type="ARBA" id="ARBA00022679"/>
    </source>
</evidence>
<keyword evidence="2" id="KW-0637">Prenyltransferase</keyword>
<evidence type="ECO:0000313" key="5">
    <source>
        <dbReference type="EMBL" id="RKF64183.1"/>
    </source>
</evidence>
<dbReference type="Pfam" id="PF01239">
    <property type="entry name" value="PPTA"/>
    <property type="match status" value="1"/>
</dbReference>
<dbReference type="PANTHER" id="PTHR11129">
    <property type="entry name" value="PROTEIN FARNESYLTRANSFERASE ALPHA SUBUNIT/RAB GERANYLGERANYL TRANSFERASE ALPHA SUBUNIT"/>
    <property type="match status" value="1"/>
</dbReference>
<dbReference type="GO" id="GO:0005737">
    <property type="term" value="C:cytoplasm"/>
    <property type="evidence" value="ECO:0007669"/>
    <property type="project" value="TreeGrafter"/>
</dbReference>
<gene>
    <name evidence="5" type="ORF">OnM2_020069</name>
</gene>
<protein>
    <recommendedName>
        <fullName evidence="7">Protein prenyltransferase alpha subunit repeat-containing protein 1</fullName>
    </recommendedName>
</protein>
<comment type="similarity">
    <text evidence="1">Belongs to the protein prenyltransferase subunit alpha family.</text>
</comment>